<feature type="compositionally biased region" description="Polar residues" evidence="1">
    <location>
        <begin position="1"/>
        <end position="11"/>
    </location>
</feature>
<keyword evidence="2" id="KW-0472">Membrane</keyword>
<reference evidence="4" key="1">
    <citation type="submission" date="2021-01" db="EMBL/GenBank/DDBJ databases">
        <authorList>
            <person name="Corre E."/>
            <person name="Pelletier E."/>
            <person name="Niang G."/>
            <person name="Scheremetjew M."/>
            <person name="Finn R."/>
            <person name="Kale V."/>
            <person name="Holt S."/>
            <person name="Cochrane G."/>
            <person name="Meng A."/>
            <person name="Brown T."/>
            <person name="Cohen L."/>
        </authorList>
    </citation>
    <scope>NUCLEOTIDE SEQUENCE</scope>
    <source>
        <strain evidence="4">CCMP2084</strain>
    </source>
</reference>
<organism evidence="4">
    <name type="scientific">Attheya septentrionalis</name>
    <dbReference type="NCBI Taxonomy" id="420275"/>
    <lineage>
        <taxon>Eukaryota</taxon>
        <taxon>Sar</taxon>
        <taxon>Stramenopiles</taxon>
        <taxon>Ochrophyta</taxon>
        <taxon>Bacillariophyta</taxon>
        <taxon>Coscinodiscophyceae</taxon>
        <taxon>Chaetocerotophycidae</taxon>
        <taxon>Chaetocerotales</taxon>
        <taxon>Attheyaceae</taxon>
        <taxon>Attheya</taxon>
    </lineage>
</organism>
<evidence type="ECO:0000259" key="3">
    <source>
        <dbReference type="PROSITE" id="PS50927"/>
    </source>
</evidence>
<feature type="transmembrane region" description="Helical" evidence="2">
    <location>
        <begin position="57"/>
        <end position="77"/>
    </location>
</feature>
<dbReference type="InterPro" id="IPR001480">
    <property type="entry name" value="Bulb-type_lectin_dom"/>
</dbReference>
<gene>
    <name evidence="4" type="ORF">ASEP1449_LOCUS11850</name>
</gene>
<evidence type="ECO:0000313" key="4">
    <source>
        <dbReference type="EMBL" id="CAD9820017.1"/>
    </source>
</evidence>
<sequence>MRRSSHQTTKLPSRGDDSQRFFRFGHRKKQQEQLPRSAVALKRKKEMFFSFQQDTTLFAIVALIFVLIMACTNLYVLTGMMSTSITTTATASSLATTTTTAPSPLPPISSSMHSSNSSRMCQYLLTAGSKLAIGEVICSTDGRYQFGLAAKNGDLVMWNDDNDSEQKTIIWSIPLYSRHSSRTPQNTTLTMVGGGNVVVRDNASSKKKLFESGTGGSEGSTLHVTDNGSVRIIAKDQHQVLWDSHVQYFCNRTARTSTSPSTHNDLIPVNADTLHHKVMAGYQGWFRTECDGNGSKWKHWTKFNIPPNVNHSAFDMWPDLSEWNNTNSSEVVTCPTGFHFKNGANAPLFGSLVDGVIRTHVKWMYEYGIDGVFVQRFVTQLNSHRCQEDEKLDQIRRHSEQYGRVFVNMYDISGGHPDSVYGMIKNDWIHLVDHVTILESDRYLRHNGKPVLAIWGFGFKDRVNNPEKVAELIDWFQTKAPAKYQVTLMGGVPGFWRTLGRDSLKDEAWASVYRSFDIISPWTVGRYRDNHEADKFKRNVVRPDVVECEANGIDYFPVIYPGFSFANKDPSKEFNEIPRNGGNFLWKQMYNTLQAGSKQVYVAMFDEVDEGTAIFKVAETSAQTPAQGQWLTLDADGCNLPSDWYLRLVGNATTMLRKTGSVPKTIPALQELKCN</sequence>
<dbReference type="PROSITE" id="PS50927">
    <property type="entry name" value="BULB_LECTIN"/>
    <property type="match status" value="1"/>
</dbReference>
<evidence type="ECO:0000256" key="2">
    <source>
        <dbReference type="SAM" id="Phobius"/>
    </source>
</evidence>
<dbReference type="CDD" id="cd11576">
    <property type="entry name" value="GH99_GH71_like_2"/>
    <property type="match status" value="1"/>
</dbReference>
<accession>A0A7S2UHK7</accession>
<protein>
    <recommendedName>
        <fullName evidence="3">Bulb-type lectin domain-containing protein</fullName>
    </recommendedName>
</protein>
<dbReference type="SUPFAM" id="SSF51110">
    <property type="entry name" value="alpha-D-mannose-specific plant lectins"/>
    <property type="match status" value="1"/>
</dbReference>
<dbReference type="Gene3D" id="2.90.10.10">
    <property type="entry name" value="Bulb-type lectin domain"/>
    <property type="match status" value="1"/>
</dbReference>
<feature type="domain" description="Bulb-type lectin" evidence="3">
    <location>
        <begin position="122"/>
        <end position="245"/>
    </location>
</feature>
<dbReference type="Gene3D" id="3.20.20.80">
    <property type="entry name" value="Glycosidases"/>
    <property type="match status" value="1"/>
</dbReference>
<dbReference type="AlphaFoldDB" id="A0A7S2UHK7"/>
<feature type="region of interest" description="Disordered" evidence="1">
    <location>
        <begin position="1"/>
        <end position="35"/>
    </location>
</feature>
<evidence type="ECO:0000256" key="1">
    <source>
        <dbReference type="SAM" id="MobiDB-lite"/>
    </source>
</evidence>
<keyword evidence="2" id="KW-0812">Transmembrane</keyword>
<dbReference type="EMBL" id="HBHQ01017714">
    <property type="protein sequence ID" value="CAD9820017.1"/>
    <property type="molecule type" value="Transcribed_RNA"/>
</dbReference>
<keyword evidence="2" id="KW-1133">Transmembrane helix</keyword>
<dbReference type="InterPro" id="IPR036426">
    <property type="entry name" value="Bulb-type_lectin_dom_sf"/>
</dbReference>
<name>A0A7S2UHK7_9STRA</name>
<proteinExistence type="predicted"/>